<evidence type="ECO:0000256" key="8">
    <source>
        <dbReference type="ARBA" id="ARBA00022840"/>
    </source>
</evidence>
<feature type="binding site" evidence="11">
    <location>
        <begin position="385"/>
        <end position="390"/>
    </location>
    <ligand>
        <name>NAD(+)</name>
        <dbReference type="ChEBI" id="CHEBI:57540"/>
    </ligand>
</feature>
<name>A0A060R739_9BACT</name>
<dbReference type="SUPFAM" id="SSF52283">
    <property type="entry name" value="Formate/glycerate dehydrogenase catalytic domain-like"/>
    <property type="match status" value="1"/>
</dbReference>
<evidence type="ECO:0000256" key="13">
    <source>
        <dbReference type="RuleBase" id="RU004166"/>
    </source>
</evidence>
<dbReference type="InterPro" id="IPR015865">
    <property type="entry name" value="Riboflavin_kinase_bac/euk"/>
</dbReference>
<evidence type="ECO:0000256" key="7">
    <source>
        <dbReference type="ARBA" id="ARBA00022801"/>
    </source>
</evidence>
<dbReference type="Pfam" id="PF01687">
    <property type="entry name" value="Flavokinase"/>
    <property type="match status" value="1"/>
</dbReference>
<evidence type="ECO:0000259" key="14">
    <source>
        <dbReference type="SMART" id="SM00904"/>
    </source>
</evidence>
<dbReference type="GO" id="GO:0008531">
    <property type="term" value="F:riboflavin kinase activity"/>
    <property type="evidence" value="ECO:0007669"/>
    <property type="project" value="UniProtKB-EC"/>
</dbReference>
<dbReference type="InterPro" id="IPR015878">
    <property type="entry name" value="Ado_hCys_hydrolase_NAD-bd"/>
</dbReference>
<feature type="binding site" evidence="11">
    <location>
        <position position="355"/>
    </location>
    <ligand>
        <name>substrate</name>
    </ligand>
</feature>
<dbReference type="InterPro" id="IPR000043">
    <property type="entry name" value="Adenosylhomocysteinase-like"/>
</dbReference>
<feature type="binding site" evidence="11">
    <location>
        <position position="443"/>
    </location>
    <ligand>
        <name>NAD(+)</name>
        <dbReference type="ChEBI" id="CHEBI:57540"/>
    </ligand>
</feature>
<dbReference type="InterPro" id="IPR042172">
    <property type="entry name" value="Adenosylhomocyst_ase-like_sf"/>
</dbReference>
<dbReference type="STRING" id="1433126.BN938_0927"/>
<protein>
    <recommendedName>
        <fullName evidence="11">Adenosylhomocysteinase</fullName>
        <ecNumber evidence="11">3.13.2.1</ecNumber>
    </recommendedName>
    <alternativeName>
        <fullName evidence="11">S-adenosyl-L-homocysteine hydrolase</fullName>
        <shortName evidence="11">AdoHcyase</shortName>
    </alternativeName>
</protein>
<feature type="binding site" evidence="11">
    <location>
        <position position="356"/>
    </location>
    <ligand>
        <name>NAD(+)</name>
        <dbReference type="ChEBI" id="CHEBI:57540"/>
    </ligand>
</feature>
<feature type="domain" description="Riboflavin kinase" evidence="14">
    <location>
        <begin position="15"/>
        <end position="132"/>
    </location>
</feature>
<dbReference type="GO" id="GO:0006730">
    <property type="term" value="P:one-carbon metabolic process"/>
    <property type="evidence" value="ECO:0007669"/>
    <property type="project" value="UniProtKB-UniRule"/>
</dbReference>
<dbReference type="PROSITE" id="PS00739">
    <property type="entry name" value="ADOHCYASE_2"/>
    <property type="match status" value="1"/>
</dbReference>
<dbReference type="GO" id="GO:0009231">
    <property type="term" value="P:riboflavin biosynthetic process"/>
    <property type="evidence" value="ECO:0007669"/>
    <property type="project" value="InterPro"/>
</dbReference>
<dbReference type="NCBIfam" id="TIGR00936">
    <property type="entry name" value="ahcY"/>
    <property type="match status" value="1"/>
</dbReference>
<dbReference type="InterPro" id="IPR023465">
    <property type="entry name" value="Riboflavin_kinase_dom_sf"/>
</dbReference>
<keyword evidence="8" id="KW-0067">ATP-binding</keyword>
<evidence type="ECO:0000256" key="9">
    <source>
        <dbReference type="ARBA" id="ARBA00023027"/>
    </source>
</evidence>
<evidence type="ECO:0000256" key="10">
    <source>
        <dbReference type="ARBA" id="ARBA00047880"/>
    </source>
</evidence>
<dbReference type="SMART" id="SM00997">
    <property type="entry name" value="AdoHcyase_NAD"/>
    <property type="match status" value="1"/>
</dbReference>
<proteinExistence type="inferred from homology"/>
<feature type="binding site" evidence="11">
    <location>
        <begin position="464"/>
        <end position="466"/>
    </location>
    <ligand>
        <name>NAD(+)</name>
        <dbReference type="ChEBI" id="CHEBI:57540"/>
    </ligand>
</feature>
<dbReference type="UniPathway" id="UPA00314">
    <property type="reaction ID" value="UER00076"/>
</dbReference>
<dbReference type="Pfam" id="PF00670">
    <property type="entry name" value="AdoHcyase_NAD"/>
    <property type="match status" value="1"/>
</dbReference>
<accession>A0A060R739</accession>
<evidence type="ECO:0000259" key="15">
    <source>
        <dbReference type="SMART" id="SM00997"/>
    </source>
</evidence>
<evidence type="ECO:0000313" key="16">
    <source>
        <dbReference type="EMBL" id="CDN31026.1"/>
    </source>
</evidence>
<comment type="catalytic activity">
    <reaction evidence="11 12">
        <text>S-adenosyl-L-homocysteine + H2O = L-homocysteine + adenosine</text>
        <dbReference type="Rhea" id="RHEA:21708"/>
        <dbReference type="ChEBI" id="CHEBI:15377"/>
        <dbReference type="ChEBI" id="CHEBI:16335"/>
        <dbReference type="ChEBI" id="CHEBI:57856"/>
        <dbReference type="ChEBI" id="CHEBI:58199"/>
        <dbReference type="EC" id="3.13.2.1"/>
    </reaction>
</comment>
<dbReference type="AlphaFoldDB" id="A0A060R739"/>
<dbReference type="eggNOG" id="COG0499">
    <property type="taxonomic scope" value="Bacteria"/>
</dbReference>
<dbReference type="KEGG" id="rbc:BN938_0927"/>
<keyword evidence="5" id="KW-0808">Transferase</keyword>
<keyword evidence="6" id="KW-0547">Nucleotide-binding</keyword>
<keyword evidence="17" id="KW-1185">Reference proteome</keyword>
<evidence type="ECO:0000256" key="1">
    <source>
        <dbReference type="ARBA" id="ARBA00007122"/>
    </source>
</evidence>
<dbReference type="Pfam" id="PF05221">
    <property type="entry name" value="AdoHcyase"/>
    <property type="match status" value="1"/>
</dbReference>
<dbReference type="InterPro" id="IPR020082">
    <property type="entry name" value="S-Ado-L-homoCys_hydrolase_CS"/>
</dbReference>
<evidence type="ECO:0000256" key="4">
    <source>
        <dbReference type="ARBA" id="ARBA00022643"/>
    </source>
</evidence>
<dbReference type="Proteomes" id="UP000027616">
    <property type="component" value="Chromosome I"/>
</dbReference>
<comment type="cofactor">
    <cofactor evidence="11 12">
        <name>NAD(+)</name>
        <dbReference type="ChEBI" id="CHEBI:57540"/>
    </cofactor>
    <text evidence="11 12">Binds 1 NAD(+) per subunit.</text>
</comment>
<sequence length="595" mass="66052">MFRNCLNFVTFAPAMQQFSAKVVHGEKMGRQLGFPTANLVVDETTQAGVYFAKATVADISYFALVSIGNKPTFGRSETICEVYLIDFSGDIYGQTIDVELLKYIRPQKRFNSIQELRYAIEQDMKIAKMMIINDYKVADIALAEWGRKEITIAEAEMPGLMALRAKYGSQKPLQGARIMGSLHMTIQTAVLIETLVELGADVRWCSCNIFSTQDHAAAAIAAAGVPVFAWKGESLEDYWWCTKQALTFPDDRGPNLIVDDGGDATLLIHKGYRAEDDATTLDYNASSEEEEVILALLKETLDENRQKWHNLVKEWRGVSEETTTGVHRLYQMMERGELLVPAINVNDSVTKSKFDNLYGCRESLADGIKRATDVMIAGKVVVVCGYGDVGKGCAHSMRSYGARVIVTEIDPICALQAAMEGFRVTTLQNALAEGNIYVTTTGNRDIITLEDMEKMCDQAIVCNIGHFDNEIQIDRLNASSAIRESIKPQVDKYTFVDGHSIFVLAEGRLVNLGCATGHPSFVMSTSFTNQTLAQLDLWQNDHEIGVSCLSKKLDEEVARLHLAKLGVQLTTLTPQQADYLGIPVEGPYKSDIYRY</sequence>
<dbReference type="Gene3D" id="3.40.50.720">
    <property type="entry name" value="NAD(P)-binding Rossmann-like Domain"/>
    <property type="match status" value="1"/>
</dbReference>
<dbReference type="CDD" id="cd00401">
    <property type="entry name" value="SAHH"/>
    <property type="match status" value="1"/>
</dbReference>
<dbReference type="GO" id="GO:0005829">
    <property type="term" value="C:cytosol"/>
    <property type="evidence" value="ECO:0007669"/>
    <property type="project" value="TreeGrafter"/>
</dbReference>
<feature type="binding site" evidence="11">
    <location>
        <position position="185"/>
    </location>
    <ligand>
        <name>substrate</name>
    </ligand>
</feature>
<evidence type="ECO:0000256" key="11">
    <source>
        <dbReference type="HAMAP-Rule" id="MF_00563"/>
    </source>
</evidence>
<dbReference type="EC" id="3.13.2.1" evidence="11"/>
<dbReference type="FunFam" id="3.40.50.720:FF:000004">
    <property type="entry name" value="Adenosylhomocysteinase"/>
    <property type="match status" value="1"/>
</dbReference>
<dbReference type="GO" id="GO:0071269">
    <property type="term" value="P:L-homocysteine biosynthetic process"/>
    <property type="evidence" value="ECO:0007669"/>
    <property type="project" value="UniProtKB-UniRule"/>
</dbReference>
<feature type="binding site" evidence="11">
    <location>
        <position position="408"/>
    </location>
    <ligand>
        <name>NAD(+)</name>
        <dbReference type="ChEBI" id="CHEBI:57540"/>
    </ligand>
</feature>
<feature type="binding site" evidence="11">
    <location>
        <begin position="322"/>
        <end position="324"/>
    </location>
    <ligand>
        <name>NAD(+)</name>
        <dbReference type="ChEBI" id="CHEBI:57540"/>
    </ligand>
</feature>
<dbReference type="PATRIC" id="fig|1433126.3.peg.925"/>
<evidence type="ECO:0000256" key="5">
    <source>
        <dbReference type="ARBA" id="ARBA00022679"/>
    </source>
</evidence>
<dbReference type="GO" id="GO:0033353">
    <property type="term" value="P:S-adenosylmethionine cycle"/>
    <property type="evidence" value="ECO:0007669"/>
    <property type="project" value="TreeGrafter"/>
</dbReference>
<dbReference type="SMART" id="SM00996">
    <property type="entry name" value="AdoHcyase"/>
    <property type="match status" value="1"/>
</dbReference>
<feature type="domain" description="S-adenosyl-L-homocysteine hydrolase NAD binding" evidence="15">
    <location>
        <begin position="356"/>
        <end position="517"/>
    </location>
</feature>
<keyword evidence="4" id="KW-0288">FMN</keyword>
<dbReference type="HOGENOM" id="CLU_025194_2_0_10"/>
<comment type="function">
    <text evidence="11">May play a key role in the regulation of the intracellular concentration of adenosylhomocysteine.</text>
</comment>
<dbReference type="Gene3D" id="3.40.50.1480">
    <property type="entry name" value="Adenosylhomocysteinase-like"/>
    <property type="match status" value="1"/>
</dbReference>
<organism evidence="16 17">
    <name type="scientific">Mucinivorans hirudinis</name>
    <dbReference type="NCBI Taxonomy" id="1433126"/>
    <lineage>
        <taxon>Bacteria</taxon>
        <taxon>Pseudomonadati</taxon>
        <taxon>Bacteroidota</taxon>
        <taxon>Bacteroidia</taxon>
        <taxon>Bacteroidales</taxon>
        <taxon>Rikenellaceae</taxon>
        <taxon>Mucinivorans</taxon>
    </lineage>
</organism>
<keyword evidence="7 11" id="KW-0378">Hydrolase</keyword>
<evidence type="ECO:0000256" key="2">
    <source>
        <dbReference type="ARBA" id="ARBA00022563"/>
    </source>
</evidence>
<feature type="binding site" evidence="11">
    <location>
        <position position="260"/>
    </location>
    <ligand>
        <name>substrate</name>
    </ligand>
</feature>
<dbReference type="SUPFAM" id="SSF82114">
    <property type="entry name" value="Riboflavin kinase-like"/>
    <property type="match status" value="1"/>
</dbReference>
<dbReference type="SMART" id="SM00904">
    <property type="entry name" value="Flavokinase"/>
    <property type="match status" value="1"/>
</dbReference>
<comment type="pathway">
    <text evidence="11 12">Amino-acid biosynthesis; L-homocysteine biosynthesis; L-homocysteine from S-adenosyl-L-homocysteine: step 1/1.</text>
</comment>
<dbReference type="PANTHER" id="PTHR23420">
    <property type="entry name" value="ADENOSYLHOMOCYSTEINASE"/>
    <property type="match status" value="1"/>
</dbReference>
<keyword evidence="3" id="KW-0285">Flavoprotein</keyword>
<dbReference type="InterPro" id="IPR036291">
    <property type="entry name" value="NAD(P)-bd_dom_sf"/>
</dbReference>
<reference evidence="16 17" key="1">
    <citation type="journal article" date="2015" name="Genome Announc.">
        <title>Complete Genome Sequence of the Novel Leech Symbiont Mucinivorans hirudinis M3T.</title>
        <authorList>
            <person name="Nelson M.C."/>
            <person name="Bomar L."/>
            <person name="Graf J."/>
        </authorList>
    </citation>
    <scope>NUCLEOTIDE SEQUENCE [LARGE SCALE GENOMIC DNA]</scope>
    <source>
        <strain evidence="17">M3</strain>
    </source>
</reference>
<evidence type="ECO:0000256" key="3">
    <source>
        <dbReference type="ARBA" id="ARBA00022630"/>
    </source>
</evidence>
<comment type="similarity">
    <text evidence="1 11 13">Belongs to the adenosylhomocysteinase family.</text>
</comment>
<dbReference type="EMBL" id="HG934468">
    <property type="protein sequence ID" value="CDN31026.1"/>
    <property type="molecule type" value="Genomic_DNA"/>
</dbReference>
<dbReference type="PROSITE" id="PS00738">
    <property type="entry name" value="ADOHCYASE_1"/>
    <property type="match status" value="1"/>
</dbReference>
<feature type="binding site" evidence="11">
    <location>
        <position position="511"/>
    </location>
    <ligand>
        <name>NAD(+)</name>
        <dbReference type="ChEBI" id="CHEBI:57540"/>
    </ligand>
</feature>
<dbReference type="SUPFAM" id="SSF51735">
    <property type="entry name" value="NAD(P)-binding Rossmann-fold domains"/>
    <property type="match status" value="1"/>
</dbReference>
<keyword evidence="11" id="KW-0963">Cytoplasm</keyword>
<dbReference type="GO" id="GO:0004013">
    <property type="term" value="F:adenosylhomocysteinase activity"/>
    <property type="evidence" value="ECO:0007669"/>
    <property type="project" value="UniProtKB-UniRule"/>
</dbReference>
<comment type="subcellular location">
    <subcellularLocation>
        <location evidence="11">Cytoplasm</location>
    </subcellularLocation>
</comment>
<gene>
    <name evidence="11" type="primary">ahcY</name>
    <name evidence="16" type="ORF">BN938_0927</name>
</gene>
<evidence type="ECO:0000313" key="17">
    <source>
        <dbReference type="Proteomes" id="UP000027616"/>
    </source>
</evidence>
<feature type="binding site" evidence="11">
    <location>
        <position position="351"/>
    </location>
    <ligand>
        <name>substrate</name>
    </ligand>
</feature>
<evidence type="ECO:0000256" key="6">
    <source>
        <dbReference type="ARBA" id="ARBA00022741"/>
    </source>
</evidence>
<dbReference type="GO" id="GO:0005524">
    <property type="term" value="F:ATP binding"/>
    <property type="evidence" value="ECO:0007669"/>
    <property type="project" value="UniProtKB-KW"/>
</dbReference>
<evidence type="ECO:0000256" key="12">
    <source>
        <dbReference type="RuleBase" id="RU000548"/>
    </source>
</evidence>
<keyword evidence="2 11" id="KW-0554">One-carbon metabolism</keyword>
<dbReference type="HAMAP" id="MF_00563">
    <property type="entry name" value="AdoHcyase"/>
    <property type="match status" value="1"/>
</dbReference>
<keyword evidence="9 11" id="KW-0520">NAD</keyword>
<feature type="binding site" evidence="11">
    <location>
        <position position="321"/>
    </location>
    <ligand>
        <name>substrate</name>
    </ligand>
</feature>
<dbReference type="NCBIfam" id="NF004005">
    <property type="entry name" value="PRK05476.2-3"/>
    <property type="match status" value="1"/>
</dbReference>
<dbReference type="PANTHER" id="PTHR23420:SF0">
    <property type="entry name" value="ADENOSYLHOMOCYSTEINASE"/>
    <property type="match status" value="1"/>
</dbReference>
<dbReference type="Gene3D" id="2.40.30.30">
    <property type="entry name" value="Riboflavin kinase-like"/>
    <property type="match status" value="1"/>
</dbReference>
<comment type="catalytic activity">
    <reaction evidence="10">
        <text>riboflavin + ATP = FMN + ADP + H(+)</text>
        <dbReference type="Rhea" id="RHEA:14357"/>
        <dbReference type="ChEBI" id="CHEBI:15378"/>
        <dbReference type="ChEBI" id="CHEBI:30616"/>
        <dbReference type="ChEBI" id="CHEBI:57986"/>
        <dbReference type="ChEBI" id="CHEBI:58210"/>
        <dbReference type="ChEBI" id="CHEBI:456216"/>
        <dbReference type="EC" id="2.7.1.26"/>
    </reaction>
</comment>